<dbReference type="CDD" id="cd00567">
    <property type="entry name" value="ACAD"/>
    <property type="match status" value="1"/>
</dbReference>
<dbReference type="Proteomes" id="UP000471166">
    <property type="component" value="Unassembled WGS sequence"/>
</dbReference>
<dbReference type="InterPro" id="IPR009075">
    <property type="entry name" value="AcylCo_DH/oxidase_C"/>
</dbReference>
<evidence type="ECO:0000256" key="2">
    <source>
        <dbReference type="ARBA" id="ARBA00009347"/>
    </source>
</evidence>
<dbReference type="Pfam" id="PF02770">
    <property type="entry name" value="Acyl-CoA_dh_M"/>
    <property type="match status" value="1"/>
</dbReference>
<evidence type="ECO:0000259" key="7">
    <source>
        <dbReference type="Pfam" id="PF02770"/>
    </source>
</evidence>
<reference evidence="8 9" key="1">
    <citation type="submission" date="2020-01" db="EMBL/GenBank/DDBJ databases">
        <title>Genetics and antimicrobial susceptibilities of Nocardia species isolated from the soil; a comparison with species isolated from humans.</title>
        <authorList>
            <person name="Carrasco G."/>
            <person name="Monzon S."/>
            <person name="Sansegundo M."/>
            <person name="Garcia E."/>
            <person name="Garrido N."/>
            <person name="Medina M.J."/>
            <person name="Villalon P."/>
            <person name="Ramirez-Arocha A.C."/>
            <person name="Jimenez P."/>
            <person name="Cuesta I."/>
            <person name="Valdezate S."/>
        </authorList>
    </citation>
    <scope>NUCLEOTIDE SEQUENCE [LARGE SCALE GENOMIC DNA]</scope>
    <source>
        <strain evidence="8 9">CNM20110626</strain>
    </source>
</reference>
<evidence type="ECO:0000259" key="6">
    <source>
        <dbReference type="Pfam" id="PF00441"/>
    </source>
</evidence>
<dbReference type="PANTHER" id="PTHR43884">
    <property type="entry name" value="ACYL-COA DEHYDROGENASE"/>
    <property type="match status" value="1"/>
</dbReference>
<feature type="domain" description="Acyl-CoA oxidase/dehydrogenase middle" evidence="7">
    <location>
        <begin position="119"/>
        <end position="211"/>
    </location>
</feature>
<dbReference type="SUPFAM" id="SSF56645">
    <property type="entry name" value="Acyl-CoA dehydrogenase NM domain-like"/>
    <property type="match status" value="1"/>
</dbReference>
<dbReference type="SUPFAM" id="SSF47203">
    <property type="entry name" value="Acyl-CoA dehydrogenase C-terminal domain-like"/>
    <property type="match status" value="1"/>
</dbReference>
<dbReference type="InterPro" id="IPR006089">
    <property type="entry name" value="Acyl-CoA_DH_CS"/>
</dbReference>
<dbReference type="GO" id="GO:0003995">
    <property type="term" value="F:acyl-CoA dehydrogenase activity"/>
    <property type="evidence" value="ECO:0007669"/>
    <property type="project" value="InterPro"/>
</dbReference>
<proteinExistence type="inferred from homology"/>
<evidence type="ECO:0000256" key="1">
    <source>
        <dbReference type="ARBA" id="ARBA00001974"/>
    </source>
</evidence>
<dbReference type="PROSITE" id="PS00072">
    <property type="entry name" value="ACYL_COA_DH_1"/>
    <property type="match status" value="1"/>
</dbReference>
<keyword evidence="4 5" id="KW-0274">FAD</keyword>
<dbReference type="Pfam" id="PF00441">
    <property type="entry name" value="Acyl-CoA_dh_1"/>
    <property type="match status" value="1"/>
</dbReference>
<keyword evidence="3 5" id="KW-0285">Flavoprotein</keyword>
<feature type="domain" description="Acyl-CoA dehydrogenase/oxidase C-terminal" evidence="6">
    <location>
        <begin position="223"/>
        <end position="372"/>
    </location>
</feature>
<organism evidence="8 9">
    <name type="scientific">Nocardia cyriacigeorgica</name>
    <dbReference type="NCBI Taxonomy" id="135487"/>
    <lineage>
        <taxon>Bacteria</taxon>
        <taxon>Bacillati</taxon>
        <taxon>Actinomycetota</taxon>
        <taxon>Actinomycetes</taxon>
        <taxon>Mycobacteriales</taxon>
        <taxon>Nocardiaceae</taxon>
        <taxon>Nocardia</taxon>
    </lineage>
</organism>
<dbReference type="RefSeq" id="WP_163846721.1">
    <property type="nucleotide sequence ID" value="NZ_JAAGVB010000045.1"/>
</dbReference>
<keyword evidence="5" id="KW-0560">Oxidoreductase</keyword>
<accession>A0A6P1CSE4</accession>
<evidence type="ECO:0000313" key="8">
    <source>
        <dbReference type="EMBL" id="NEW35461.1"/>
    </source>
</evidence>
<dbReference type="Gene3D" id="2.40.110.10">
    <property type="entry name" value="Butyryl-CoA Dehydrogenase, subunit A, domain 2"/>
    <property type="match status" value="1"/>
</dbReference>
<gene>
    <name evidence="8" type="ORF">GV791_23245</name>
</gene>
<dbReference type="EMBL" id="JAAGVB010000045">
    <property type="protein sequence ID" value="NEW35461.1"/>
    <property type="molecule type" value="Genomic_DNA"/>
</dbReference>
<evidence type="ECO:0000256" key="5">
    <source>
        <dbReference type="RuleBase" id="RU362125"/>
    </source>
</evidence>
<name>A0A6P1CSE4_9NOCA</name>
<dbReference type="AlphaFoldDB" id="A0A6P1CSE4"/>
<evidence type="ECO:0000256" key="4">
    <source>
        <dbReference type="ARBA" id="ARBA00022827"/>
    </source>
</evidence>
<dbReference type="FunFam" id="1.20.140.10:FF:000004">
    <property type="entry name" value="Acyl-CoA dehydrogenase FadE25"/>
    <property type="match status" value="1"/>
</dbReference>
<evidence type="ECO:0000256" key="3">
    <source>
        <dbReference type="ARBA" id="ARBA00022630"/>
    </source>
</evidence>
<comment type="cofactor">
    <cofactor evidence="1 5">
        <name>FAD</name>
        <dbReference type="ChEBI" id="CHEBI:57692"/>
    </cofactor>
</comment>
<dbReference type="InterPro" id="IPR046373">
    <property type="entry name" value="Acyl-CoA_Oxase/DH_mid-dom_sf"/>
</dbReference>
<protein>
    <submittedName>
        <fullName evidence="8">Acyl-CoA dehydrogenase</fullName>
    </submittedName>
</protein>
<dbReference type="Gene3D" id="1.20.140.10">
    <property type="entry name" value="Butyryl-CoA Dehydrogenase, subunit A, domain 3"/>
    <property type="match status" value="1"/>
</dbReference>
<dbReference type="PANTHER" id="PTHR43884:SF12">
    <property type="entry name" value="ISOVALERYL-COA DEHYDROGENASE, MITOCHONDRIAL-RELATED"/>
    <property type="match status" value="1"/>
</dbReference>
<evidence type="ECO:0000313" key="9">
    <source>
        <dbReference type="Proteomes" id="UP000471166"/>
    </source>
</evidence>
<dbReference type="InterPro" id="IPR006091">
    <property type="entry name" value="Acyl-CoA_Oxase/DH_mid-dom"/>
</dbReference>
<dbReference type="InterPro" id="IPR036250">
    <property type="entry name" value="AcylCo_DH-like_C"/>
</dbReference>
<sequence>MSDAGASSGELPTAALDDLSQRSRDSMWLDDPLAYRTALKQLLTTGVIDTIVEPPAGTTHTSRRFCDAIAAIAEVSVELAESVQIQAFTANTIRIHARPELWAELSAGIRTGSTLVASCVSEDHSGSDMSAIALSAVRDGDGFRLSGHKAWAAHAPFASELIVYARTSAAGMGGITAFLVPADSPGVRAGAALPSVAGLAVPTSDITFDDVRVPSQRVLGRVDRGARVANVLITQGRLGVAACALGLGTAAYDEALRYARSHVRFGRPILEHQGIGFELADMATQLAAARALLYAACDAFDEDPDAAVTACAQAKLFATDVTLRVASSALQTLGAVAYRPDMAAERRFRQAKLLQVLQGTNEIQRVTIMNRLVPRPVANSA</sequence>
<comment type="similarity">
    <text evidence="2 5">Belongs to the acyl-CoA dehydrogenase family.</text>
</comment>
<dbReference type="InterPro" id="IPR009100">
    <property type="entry name" value="AcylCoA_DH/oxidase_NM_dom_sf"/>
</dbReference>
<comment type="caution">
    <text evidence="8">The sequence shown here is derived from an EMBL/GenBank/DDBJ whole genome shotgun (WGS) entry which is preliminary data.</text>
</comment>